<dbReference type="Pfam" id="PF00581">
    <property type="entry name" value="Rhodanese"/>
    <property type="match status" value="1"/>
</dbReference>
<dbReference type="OrthoDB" id="9800872at2"/>
<evidence type="ECO:0000313" key="3">
    <source>
        <dbReference type="Proteomes" id="UP000426246"/>
    </source>
</evidence>
<feature type="domain" description="Rhodanese" evidence="1">
    <location>
        <begin position="16"/>
        <end position="95"/>
    </location>
</feature>
<dbReference type="RefSeq" id="WP_155702085.1">
    <property type="nucleotide sequence ID" value="NZ_CP034235.1"/>
</dbReference>
<proteinExistence type="predicted"/>
<dbReference type="EMBL" id="CP034235">
    <property type="protein sequence ID" value="QGQ96987.1"/>
    <property type="molecule type" value="Genomic_DNA"/>
</dbReference>
<dbReference type="SMART" id="SM00450">
    <property type="entry name" value="RHOD"/>
    <property type="match status" value="1"/>
</dbReference>
<name>A0A6B8RMA5_9BACL</name>
<gene>
    <name evidence="2" type="ORF">EHS13_19895</name>
</gene>
<dbReference type="Proteomes" id="UP000426246">
    <property type="component" value="Chromosome"/>
</dbReference>
<dbReference type="PANTHER" id="PTHR43031">
    <property type="entry name" value="FAD-DEPENDENT OXIDOREDUCTASE"/>
    <property type="match status" value="1"/>
</dbReference>
<accession>A0A6B8RMA5</accession>
<dbReference type="InterPro" id="IPR001763">
    <property type="entry name" value="Rhodanese-like_dom"/>
</dbReference>
<dbReference type="AlphaFoldDB" id="A0A6B8RMA5"/>
<dbReference type="PANTHER" id="PTHR43031:SF17">
    <property type="entry name" value="SULFURTRANSFERASE YTWF-RELATED"/>
    <property type="match status" value="1"/>
</dbReference>
<dbReference type="InterPro" id="IPR050229">
    <property type="entry name" value="GlpE_sulfurtransferase"/>
</dbReference>
<protein>
    <submittedName>
        <fullName evidence="2">Rhodanese-like domain-containing protein</fullName>
    </submittedName>
</protein>
<keyword evidence="3" id="KW-1185">Reference proteome</keyword>
<sequence>MIQSISTIDLKERLSQGAQITIIDVRESDEVAEGMIPGAIHIPLGDIPSRYQEIQQQGDIILVCRSGKRSQKAYEFLENQGYKNLFNMDGGMLQW</sequence>
<evidence type="ECO:0000313" key="2">
    <source>
        <dbReference type="EMBL" id="QGQ96987.1"/>
    </source>
</evidence>
<dbReference type="KEGG" id="ppsc:EHS13_19895"/>
<dbReference type="Gene3D" id="3.40.250.10">
    <property type="entry name" value="Rhodanese-like domain"/>
    <property type="match status" value="1"/>
</dbReference>
<dbReference type="InterPro" id="IPR036873">
    <property type="entry name" value="Rhodanese-like_dom_sf"/>
</dbReference>
<dbReference type="SUPFAM" id="SSF52821">
    <property type="entry name" value="Rhodanese/Cell cycle control phosphatase"/>
    <property type="match status" value="1"/>
</dbReference>
<dbReference type="PROSITE" id="PS50206">
    <property type="entry name" value="RHODANESE_3"/>
    <property type="match status" value="1"/>
</dbReference>
<organism evidence="2 3">
    <name type="scientific">Paenibacillus psychroresistens</name>
    <dbReference type="NCBI Taxonomy" id="1778678"/>
    <lineage>
        <taxon>Bacteria</taxon>
        <taxon>Bacillati</taxon>
        <taxon>Bacillota</taxon>
        <taxon>Bacilli</taxon>
        <taxon>Bacillales</taxon>
        <taxon>Paenibacillaceae</taxon>
        <taxon>Paenibacillus</taxon>
    </lineage>
</organism>
<dbReference type="CDD" id="cd00158">
    <property type="entry name" value="RHOD"/>
    <property type="match status" value="1"/>
</dbReference>
<evidence type="ECO:0000259" key="1">
    <source>
        <dbReference type="PROSITE" id="PS50206"/>
    </source>
</evidence>
<reference evidence="3" key="1">
    <citation type="submission" date="2018-11" db="EMBL/GenBank/DDBJ databases">
        <title>Complete genome sequence of Paenibacillus sp. ML311-T8.</title>
        <authorList>
            <person name="Nam Y.-D."/>
            <person name="Kang J."/>
            <person name="Chung W.-H."/>
            <person name="Park Y.S."/>
        </authorList>
    </citation>
    <scope>NUCLEOTIDE SEQUENCE [LARGE SCALE GENOMIC DNA]</scope>
    <source>
        <strain evidence="3">ML311-T8</strain>
    </source>
</reference>